<gene>
    <name evidence="2" type="ORF">V0R55_23565</name>
</gene>
<keyword evidence="3" id="KW-1185">Reference proteome</keyword>
<sequence>MTHQGGGGEKVAQAGKGTLGFQLARRWRDGDGAAPARTSLKPSRAKG</sequence>
<reference evidence="2 3" key="1">
    <citation type="submission" date="2024-01" db="EMBL/GenBank/DDBJ databases">
        <title>Unpublished Manusciprt.</title>
        <authorList>
            <person name="Duman M."/>
            <person name="Valdes E.G."/>
            <person name="Ajmi N."/>
            <person name="Altun S."/>
            <person name="Saticioglu I.B."/>
        </authorList>
    </citation>
    <scope>NUCLEOTIDE SEQUENCE [LARGE SCALE GENOMIC DNA]</scope>
    <source>
        <strain evidence="2 3">139P</strain>
    </source>
</reference>
<dbReference type="RefSeq" id="WP_158659504.1">
    <property type="nucleotide sequence ID" value="NZ_FOEQ01000018.1"/>
</dbReference>
<dbReference type="Proteomes" id="UP001329505">
    <property type="component" value="Unassembled WGS sequence"/>
</dbReference>
<evidence type="ECO:0000313" key="3">
    <source>
        <dbReference type="Proteomes" id="UP001329505"/>
    </source>
</evidence>
<accession>A0ABU7GVV0</accession>
<proteinExistence type="predicted"/>
<organism evidence="2 3">
    <name type="scientific">Pseudomonas soli</name>
    <dbReference type="NCBI Taxonomy" id="1306993"/>
    <lineage>
        <taxon>Bacteria</taxon>
        <taxon>Pseudomonadati</taxon>
        <taxon>Pseudomonadota</taxon>
        <taxon>Gammaproteobacteria</taxon>
        <taxon>Pseudomonadales</taxon>
        <taxon>Pseudomonadaceae</taxon>
        <taxon>Pseudomonas</taxon>
    </lineage>
</organism>
<feature type="region of interest" description="Disordered" evidence="1">
    <location>
        <begin position="1"/>
        <end position="47"/>
    </location>
</feature>
<protein>
    <submittedName>
        <fullName evidence="2">Uncharacterized protein</fullName>
    </submittedName>
</protein>
<comment type="caution">
    <text evidence="2">The sequence shown here is derived from an EMBL/GenBank/DDBJ whole genome shotgun (WGS) entry which is preliminary data.</text>
</comment>
<name>A0ABU7GVV0_9PSED</name>
<evidence type="ECO:0000256" key="1">
    <source>
        <dbReference type="SAM" id="MobiDB-lite"/>
    </source>
</evidence>
<evidence type="ECO:0000313" key="2">
    <source>
        <dbReference type="EMBL" id="MEE1883144.1"/>
    </source>
</evidence>
<dbReference type="EMBL" id="JAZDQQ010000027">
    <property type="protein sequence ID" value="MEE1883144.1"/>
    <property type="molecule type" value="Genomic_DNA"/>
</dbReference>